<accession>A0A177CAB9</accession>
<dbReference type="RefSeq" id="XP_018034681.1">
    <property type="nucleotide sequence ID" value="XM_018184196.1"/>
</dbReference>
<dbReference type="InParanoid" id="A0A177CAB9"/>
<dbReference type="GeneID" id="28767682"/>
<feature type="compositionally biased region" description="Basic and acidic residues" evidence="1">
    <location>
        <begin position="189"/>
        <end position="201"/>
    </location>
</feature>
<dbReference type="Proteomes" id="UP000077069">
    <property type="component" value="Unassembled WGS sequence"/>
</dbReference>
<sequence length="380" mass="41065">MAPRKRKSVPASDSSEADRTCEYCGHKYNNKSAYTAHCISSGCAVLNRGASMWKCFRCNMRSAHRKTIVEKCWETCDECAEAGLEKCDAVKQVVACTSCRRSGMACTKLPKGQVADGGPVEIAPAGSGQDDESENTQPDASYAPNASQDISRQDPPQLPAVEVSAVRDQDEDTYMEGQEDEVIGSNQEKTIHEDGNEKEGSQNESGRSISVQNDVPNRKDEEQRDVMADRPKSTEPDREARSPTSPSHTLRSHKTNTDGAQDQHPQIHIASPNPPQSPFSTMTVVIAQPQTQTPAQIDTLPRDVSTALSPVDRAFLSGTSPEQNHHGEDIQTQPSPAKEHPARGTTPPIPLIAPVEVSKPSPSPGATFPVVRDPSPLPAV</sequence>
<proteinExistence type="predicted"/>
<organism evidence="2 3">
    <name type="scientific">Paraphaeosphaeria sporulosa</name>
    <dbReference type="NCBI Taxonomy" id="1460663"/>
    <lineage>
        <taxon>Eukaryota</taxon>
        <taxon>Fungi</taxon>
        <taxon>Dikarya</taxon>
        <taxon>Ascomycota</taxon>
        <taxon>Pezizomycotina</taxon>
        <taxon>Dothideomycetes</taxon>
        <taxon>Pleosporomycetidae</taxon>
        <taxon>Pleosporales</taxon>
        <taxon>Massarineae</taxon>
        <taxon>Didymosphaeriaceae</taxon>
        <taxon>Paraphaeosphaeria</taxon>
    </lineage>
</organism>
<gene>
    <name evidence="2" type="ORF">CC84DRAFT_1246247</name>
</gene>
<dbReference type="OrthoDB" id="3799995at2759"/>
<feature type="compositionally biased region" description="Basic and acidic residues" evidence="1">
    <location>
        <begin position="216"/>
        <end position="241"/>
    </location>
</feature>
<keyword evidence="3" id="KW-1185">Reference proteome</keyword>
<name>A0A177CAB9_9PLEO</name>
<evidence type="ECO:0000256" key="1">
    <source>
        <dbReference type="SAM" id="MobiDB-lite"/>
    </source>
</evidence>
<dbReference type="EMBL" id="KV441553">
    <property type="protein sequence ID" value="OAG04316.1"/>
    <property type="molecule type" value="Genomic_DNA"/>
</dbReference>
<feature type="compositionally biased region" description="Acidic residues" evidence="1">
    <location>
        <begin position="169"/>
        <end position="182"/>
    </location>
</feature>
<feature type="compositionally biased region" description="Polar residues" evidence="1">
    <location>
        <begin position="135"/>
        <end position="150"/>
    </location>
</feature>
<reference evidence="2 3" key="1">
    <citation type="submission" date="2016-05" db="EMBL/GenBank/DDBJ databases">
        <title>Comparative analysis of secretome profiles of manganese(II)-oxidizing ascomycete fungi.</title>
        <authorList>
            <consortium name="DOE Joint Genome Institute"/>
            <person name="Zeiner C.A."/>
            <person name="Purvine S.O."/>
            <person name="Zink E.M."/>
            <person name="Wu S."/>
            <person name="Pasa-Tolic L."/>
            <person name="Chaput D.L."/>
            <person name="Haridas S."/>
            <person name="Grigoriev I.V."/>
            <person name="Santelli C.M."/>
            <person name="Hansel C.M."/>
        </authorList>
    </citation>
    <scope>NUCLEOTIDE SEQUENCE [LARGE SCALE GENOMIC DNA]</scope>
    <source>
        <strain evidence="2 3">AP3s5-JAC2a</strain>
    </source>
</reference>
<evidence type="ECO:0000313" key="3">
    <source>
        <dbReference type="Proteomes" id="UP000077069"/>
    </source>
</evidence>
<dbReference type="AlphaFoldDB" id="A0A177CAB9"/>
<feature type="compositionally biased region" description="Polar residues" evidence="1">
    <location>
        <begin position="202"/>
        <end position="215"/>
    </location>
</feature>
<feature type="compositionally biased region" description="Polar residues" evidence="1">
    <location>
        <begin position="278"/>
        <end position="296"/>
    </location>
</feature>
<feature type="region of interest" description="Disordered" evidence="1">
    <location>
        <begin position="110"/>
        <end position="380"/>
    </location>
</feature>
<protein>
    <submittedName>
        <fullName evidence="2">Uncharacterized protein</fullName>
    </submittedName>
</protein>
<evidence type="ECO:0000313" key="2">
    <source>
        <dbReference type="EMBL" id="OAG04316.1"/>
    </source>
</evidence>